<dbReference type="SUPFAM" id="SSF55781">
    <property type="entry name" value="GAF domain-like"/>
    <property type="match status" value="1"/>
</dbReference>
<dbReference type="GO" id="GO:0003723">
    <property type="term" value="F:RNA binding"/>
    <property type="evidence" value="ECO:0007669"/>
    <property type="project" value="InterPro"/>
</dbReference>
<feature type="domain" description="ANTAR" evidence="3">
    <location>
        <begin position="148"/>
        <end position="209"/>
    </location>
</feature>
<keyword evidence="5" id="KW-1185">Reference proteome</keyword>
<dbReference type="Pfam" id="PF03861">
    <property type="entry name" value="ANTAR"/>
    <property type="match status" value="1"/>
</dbReference>
<reference evidence="4 5" key="1">
    <citation type="submission" date="2015-07" db="EMBL/GenBank/DDBJ databases">
        <title>A draft genome sequence of Mycobacterium wolinskyi.</title>
        <authorList>
            <person name="de Man T.J."/>
            <person name="Perry K.A."/>
            <person name="Coulliette A.D."/>
            <person name="Jensen B."/>
            <person name="Toney N.C."/>
            <person name="Limbago B.M."/>
            <person name="Noble-Wang J."/>
        </authorList>
    </citation>
    <scope>NUCLEOTIDE SEQUENCE [LARGE SCALE GENOMIC DNA]</scope>
    <source>
        <strain evidence="4 5">CDC_01</strain>
    </source>
</reference>
<evidence type="ECO:0000259" key="3">
    <source>
        <dbReference type="PROSITE" id="PS50921"/>
    </source>
</evidence>
<name>A0A132PF61_9MYCO</name>
<accession>A0A132PF61</accession>
<evidence type="ECO:0000313" key="5">
    <source>
        <dbReference type="Proteomes" id="UP000070612"/>
    </source>
</evidence>
<keyword evidence="2" id="KW-0804">Transcription</keyword>
<proteinExistence type="predicted"/>
<sequence>MAAIDKAAAPMRLCDACVAALPVDRAAIAVHVDGVGLEILCASDHIAERLEWEQITLGEGPGWDAVSAGGPVVATDLAGGDGRWPVFAAEAAWGAGAMYALPLQVGAIRVGVLDLYCDAADPLSTTDFADAVAVADLVSAILLTVGRDGPIIGALDSWWDQPLSTREVHQATGMVMAQLDVDAREAYVRLQAFAYGNDRLISEVAREVVARQLRFDRDVP</sequence>
<dbReference type="InterPro" id="IPR036388">
    <property type="entry name" value="WH-like_DNA-bd_sf"/>
</dbReference>
<gene>
    <name evidence="4" type="ORF">AFM11_28435</name>
</gene>
<protein>
    <recommendedName>
        <fullName evidence="3">ANTAR domain-containing protein</fullName>
    </recommendedName>
</protein>
<keyword evidence="1" id="KW-0805">Transcription regulation</keyword>
<dbReference type="PATRIC" id="fig|59750.3.peg.3565"/>
<comment type="caution">
    <text evidence="4">The sequence shown here is derived from an EMBL/GenBank/DDBJ whole genome shotgun (WGS) entry which is preliminary data.</text>
</comment>
<dbReference type="InterPro" id="IPR029016">
    <property type="entry name" value="GAF-like_dom_sf"/>
</dbReference>
<dbReference type="AlphaFoldDB" id="A0A132PF61"/>
<evidence type="ECO:0000256" key="2">
    <source>
        <dbReference type="ARBA" id="ARBA00023163"/>
    </source>
</evidence>
<evidence type="ECO:0000313" key="4">
    <source>
        <dbReference type="EMBL" id="KWX20847.1"/>
    </source>
</evidence>
<dbReference type="EMBL" id="LGTW01000024">
    <property type="protein sequence ID" value="KWX20847.1"/>
    <property type="molecule type" value="Genomic_DNA"/>
</dbReference>
<dbReference type="PROSITE" id="PS50921">
    <property type="entry name" value="ANTAR"/>
    <property type="match status" value="1"/>
</dbReference>
<dbReference type="Gene3D" id="1.10.10.10">
    <property type="entry name" value="Winged helix-like DNA-binding domain superfamily/Winged helix DNA-binding domain"/>
    <property type="match status" value="1"/>
</dbReference>
<dbReference type="SMART" id="SM01012">
    <property type="entry name" value="ANTAR"/>
    <property type="match status" value="1"/>
</dbReference>
<dbReference type="Proteomes" id="UP000070612">
    <property type="component" value="Unassembled WGS sequence"/>
</dbReference>
<evidence type="ECO:0000256" key="1">
    <source>
        <dbReference type="ARBA" id="ARBA00023015"/>
    </source>
</evidence>
<dbReference type="Gene3D" id="3.30.450.40">
    <property type="match status" value="1"/>
</dbReference>
<dbReference type="InterPro" id="IPR005561">
    <property type="entry name" value="ANTAR"/>
</dbReference>
<organism evidence="4 5">
    <name type="scientific">Mycolicibacterium wolinskyi</name>
    <dbReference type="NCBI Taxonomy" id="59750"/>
    <lineage>
        <taxon>Bacteria</taxon>
        <taxon>Bacillati</taxon>
        <taxon>Actinomycetota</taxon>
        <taxon>Actinomycetes</taxon>
        <taxon>Mycobacteriales</taxon>
        <taxon>Mycobacteriaceae</taxon>
        <taxon>Mycolicibacterium</taxon>
    </lineage>
</organism>